<evidence type="ECO:0000256" key="1">
    <source>
        <dbReference type="ARBA" id="ARBA00004496"/>
    </source>
</evidence>
<dbReference type="Gene3D" id="1.20.58.610">
    <property type="entry name" value="Cdc37, Hsp90 binding domain"/>
    <property type="match status" value="1"/>
</dbReference>
<evidence type="ECO:0000259" key="7">
    <source>
        <dbReference type="SMART" id="SM01069"/>
    </source>
</evidence>
<feature type="region of interest" description="Disordered" evidence="6">
    <location>
        <begin position="205"/>
        <end position="243"/>
    </location>
</feature>
<organism evidence="10 11">
    <name type="scientific">[Candida] anglica</name>
    <dbReference type="NCBI Taxonomy" id="148631"/>
    <lineage>
        <taxon>Eukaryota</taxon>
        <taxon>Fungi</taxon>
        <taxon>Dikarya</taxon>
        <taxon>Ascomycota</taxon>
        <taxon>Saccharomycotina</taxon>
        <taxon>Pichiomycetes</taxon>
        <taxon>Debaryomycetaceae</taxon>
        <taxon>Kurtzmaniella</taxon>
    </lineage>
</organism>
<dbReference type="EMBL" id="OZ004256">
    <property type="protein sequence ID" value="CAK7902876.1"/>
    <property type="molecule type" value="Genomic_DNA"/>
</dbReference>
<evidence type="ECO:0000259" key="8">
    <source>
        <dbReference type="SMART" id="SM01070"/>
    </source>
</evidence>
<gene>
    <name evidence="10" type="primary">CDC37</name>
    <name evidence="10" type="ORF">CAAN4_D01970</name>
</gene>
<dbReference type="InterPro" id="IPR013873">
    <property type="entry name" value="Cdc37_C"/>
</dbReference>
<evidence type="ECO:0000256" key="2">
    <source>
        <dbReference type="ARBA" id="ARBA00006222"/>
    </source>
</evidence>
<dbReference type="InterPro" id="IPR038189">
    <property type="entry name" value="Cdc37_Hsp90-bd_sf"/>
</dbReference>
<dbReference type="SMART" id="SM01070">
    <property type="entry name" value="CDC37_M"/>
    <property type="match status" value="1"/>
</dbReference>
<feature type="domain" description="Cdc37 C-terminal" evidence="7">
    <location>
        <begin position="400"/>
        <end position="494"/>
    </location>
</feature>
<feature type="compositionally biased region" description="Low complexity" evidence="6">
    <location>
        <begin position="215"/>
        <end position="240"/>
    </location>
</feature>
<reference evidence="10 11" key="1">
    <citation type="submission" date="2024-01" db="EMBL/GenBank/DDBJ databases">
        <authorList>
            <consortium name="Genoscope - CEA"/>
            <person name="William W."/>
        </authorList>
    </citation>
    <scope>NUCLEOTIDE SEQUENCE [LARGE SCALE GENOMIC DNA]</scope>
    <source>
        <strain evidence="10 11">29B2s-10</strain>
    </source>
</reference>
<name>A0ABP0EDP8_9ASCO</name>
<sequence>MPIDYSKWDKIELSDDSDIEVHPNVDKTSFIKWKQRDIHEKRQQRNIEIKSILVQLTMYAKLNTRVDYILEDLSDEELLNNEKILSAINSKFDPKEKFNYEKLKQEKGDELRKGLKDLQFDPEEIENTPCYNEMIEDLFIQIKEDHEDASKDGHALKGYILEHRKKIDDVLSKSAIKLDDLLNQKANLISSDDIHTGFDVSFMNKDTQQEEEQRPTTTKEVTTTTEVINKPASSSTSKSSQPTDAEILNDLEIHPQTKLFAQIPPTNIQQSAEFLMKNTKICTEQQKDALLMSAFDLQLAGNVAATKQIIHQSLLLQYIAQLAGPNPSSDQTIKAIKLFCSKVSENSPAKQGFMQDVENTFNHIKTRCEIISAEHAKENEGEEEALIQLKALDDDTELSVNIPEPDTKEYEIFTTQIPVEMQKAVQTGSLDEVNKVFAELKIEEAENILQLFDECGVIGINAYLEDENDFKQLQDQYNENMAINDEKEKKHTQEIDTVDIVD</sequence>
<evidence type="ECO:0000313" key="10">
    <source>
        <dbReference type="EMBL" id="CAK7902876.1"/>
    </source>
</evidence>
<dbReference type="SUPFAM" id="SSF101391">
    <property type="entry name" value="Hsp90 co-chaperone CDC37"/>
    <property type="match status" value="1"/>
</dbReference>
<feature type="domain" description="Cdc37 N-terminal" evidence="9">
    <location>
        <begin position="2"/>
        <end position="201"/>
    </location>
</feature>
<dbReference type="Pfam" id="PF03234">
    <property type="entry name" value="CDC37_N"/>
    <property type="match status" value="1"/>
</dbReference>
<proteinExistence type="inferred from homology"/>
<comment type="subcellular location">
    <subcellularLocation>
        <location evidence="1">Cytoplasm</location>
    </subcellularLocation>
</comment>
<dbReference type="InterPro" id="IPR013874">
    <property type="entry name" value="Cdc37_Hsp90-bd"/>
</dbReference>
<evidence type="ECO:0000256" key="3">
    <source>
        <dbReference type="ARBA" id="ARBA00022490"/>
    </source>
</evidence>
<dbReference type="InterPro" id="IPR013855">
    <property type="entry name" value="Cdc37_N_dom"/>
</dbReference>
<dbReference type="InterPro" id="IPR004918">
    <property type="entry name" value="Cdc37"/>
</dbReference>
<evidence type="ECO:0000256" key="5">
    <source>
        <dbReference type="ARBA" id="ARBA00031396"/>
    </source>
</evidence>
<evidence type="ECO:0000313" key="11">
    <source>
        <dbReference type="Proteomes" id="UP001497600"/>
    </source>
</evidence>
<dbReference type="SMART" id="SM01071">
    <property type="entry name" value="CDC37_N"/>
    <property type="match status" value="1"/>
</dbReference>
<keyword evidence="4" id="KW-0143">Chaperone</keyword>
<dbReference type="Pfam" id="PF08564">
    <property type="entry name" value="CDC37_C"/>
    <property type="match status" value="1"/>
</dbReference>
<protein>
    <recommendedName>
        <fullName evidence="5">Hsp90 chaperone protein kinase-targeting subunit</fullName>
    </recommendedName>
</protein>
<dbReference type="Proteomes" id="UP001497600">
    <property type="component" value="Chromosome D"/>
</dbReference>
<accession>A0ABP0EDP8</accession>
<dbReference type="PANTHER" id="PTHR12800">
    <property type="entry name" value="CDC37-RELATED"/>
    <property type="match status" value="1"/>
</dbReference>
<dbReference type="Pfam" id="PF08565">
    <property type="entry name" value="CDC37_M"/>
    <property type="match status" value="1"/>
</dbReference>
<keyword evidence="3" id="KW-0963">Cytoplasm</keyword>
<dbReference type="PANTHER" id="PTHR12800:SF4">
    <property type="entry name" value="HSP90 CO-CHAPERONE CDC37"/>
    <property type="match status" value="1"/>
</dbReference>
<feature type="domain" description="Cdc37 Hsp90 binding" evidence="8">
    <location>
        <begin position="204"/>
        <end position="383"/>
    </location>
</feature>
<dbReference type="SMART" id="SM01069">
    <property type="entry name" value="CDC37_C"/>
    <property type="match status" value="1"/>
</dbReference>
<comment type="similarity">
    <text evidence="2">Belongs to the CDC37 family.</text>
</comment>
<evidence type="ECO:0000256" key="6">
    <source>
        <dbReference type="SAM" id="MobiDB-lite"/>
    </source>
</evidence>
<evidence type="ECO:0000256" key="4">
    <source>
        <dbReference type="ARBA" id="ARBA00023186"/>
    </source>
</evidence>
<keyword evidence="11" id="KW-1185">Reference proteome</keyword>
<evidence type="ECO:0000259" key="9">
    <source>
        <dbReference type="SMART" id="SM01071"/>
    </source>
</evidence>